<dbReference type="PANTHER" id="PTHR31945:SF17">
    <property type="entry name" value="TRANSCRIPTION FACTOR FER-LIKE IRON DEFICIENCY-INDUCED TRANSCRIPTION FACTOR"/>
    <property type="match status" value="1"/>
</dbReference>
<evidence type="ECO:0000256" key="5">
    <source>
        <dbReference type="SAM" id="MobiDB-lite"/>
    </source>
</evidence>
<dbReference type="Gene3D" id="4.10.280.10">
    <property type="entry name" value="Helix-loop-helix DNA-binding domain"/>
    <property type="match status" value="1"/>
</dbReference>
<comment type="caution">
    <text evidence="7">The sequence shown here is derived from an EMBL/GenBank/DDBJ whole genome shotgun (WGS) entry which is preliminary data.</text>
</comment>
<keyword evidence="2" id="KW-0805">Transcription regulation</keyword>
<dbReference type="Proteomes" id="UP000634136">
    <property type="component" value="Unassembled WGS sequence"/>
</dbReference>
<evidence type="ECO:0000259" key="6">
    <source>
        <dbReference type="PROSITE" id="PS50888"/>
    </source>
</evidence>
<name>A0A834TK91_9FABA</name>
<proteinExistence type="predicted"/>
<organism evidence="7 8">
    <name type="scientific">Senna tora</name>
    <dbReference type="NCBI Taxonomy" id="362788"/>
    <lineage>
        <taxon>Eukaryota</taxon>
        <taxon>Viridiplantae</taxon>
        <taxon>Streptophyta</taxon>
        <taxon>Embryophyta</taxon>
        <taxon>Tracheophyta</taxon>
        <taxon>Spermatophyta</taxon>
        <taxon>Magnoliopsida</taxon>
        <taxon>eudicotyledons</taxon>
        <taxon>Gunneridae</taxon>
        <taxon>Pentapetalae</taxon>
        <taxon>rosids</taxon>
        <taxon>fabids</taxon>
        <taxon>Fabales</taxon>
        <taxon>Fabaceae</taxon>
        <taxon>Caesalpinioideae</taxon>
        <taxon>Cassia clade</taxon>
        <taxon>Senna</taxon>
    </lineage>
</organism>
<keyword evidence="3" id="KW-0804">Transcription</keyword>
<gene>
    <name evidence="7" type="ORF">G2W53_021479</name>
</gene>
<dbReference type="AlphaFoldDB" id="A0A834TK91"/>
<evidence type="ECO:0000313" key="7">
    <source>
        <dbReference type="EMBL" id="KAF7823335.1"/>
    </source>
</evidence>
<feature type="compositionally biased region" description="Acidic residues" evidence="5">
    <location>
        <begin position="96"/>
        <end position="109"/>
    </location>
</feature>
<dbReference type="GO" id="GO:0046983">
    <property type="term" value="F:protein dimerization activity"/>
    <property type="evidence" value="ECO:0007669"/>
    <property type="project" value="InterPro"/>
</dbReference>
<evidence type="ECO:0000256" key="2">
    <source>
        <dbReference type="ARBA" id="ARBA00023015"/>
    </source>
</evidence>
<comment type="subcellular location">
    <subcellularLocation>
        <location evidence="1">Nucleus</location>
    </subcellularLocation>
</comment>
<dbReference type="GO" id="GO:0005634">
    <property type="term" value="C:nucleus"/>
    <property type="evidence" value="ECO:0007669"/>
    <property type="project" value="UniProtKB-SubCell"/>
</dbReference>
<reference evidence="7" key="1">
    <citation type="submission" date="2020-09" db="EMBL/GenBank/DDBJ databases">
        <title>Genome-Enabled Discovery of Anthraquinone Biosynthesis in Senna tora.</title>
        <authorList>
            <person name="Kang S.-H."/>
            <person name="Pandey R.P."/>
            <person name="Lee C.-M."/>
            <person name="Sim J.-S."/>
            <person name="Jeong J.-T."/>
            <person name="Choi B.-S."/>
            <person name="Jung M."/>
            <person name="Ginzburg D."/>
            <person name="Zhao K."/>
            <person name="Won S.Y."/>
            <person name="Oh T.-J."/>
            <person name="Yu Y."/>
            <person name="Kim N.-H."/>
            <person name="Lee O.R."/>
            <person name="Lee T.-H."/>
            <person name="Bashyal P."/>
            <person name="Kim T.-S."/>
            <person name="Lee W.-H."/>
            <person name="Kawkins C."/>
            <person name="Kim C.-K."/>
            <person name="Kim J.S."/>
            <person name="Ahn B.O."/>
            <person name="Rhee S.Y."/>
            <person name="Sohng J.K."/>
        </authorList>
    </citation>
    <scope>NUCLEOTIDE SEQUENCE</scope>
    <source>
        <tissue evidence="7">Leaf</tissue>
    </source>
</reference>
<protein>
    <submittedName>
        <fullName evidence="7">Transcription factor FER-LIKE IRON DEFICIENCY-INDUCED TRANSCRIPTION FACTOR</fullName>
    </submittedName>
</protein>
<dbReference type="EMBL" id="JAAIUW010000007">
    <property type="protein sequence ID" value="KAF7823335.1"/>
    <property type="molecule type" value="Genomic_DNA"/>
</dbReference>
<dbReference type="InterPro" id="IPR036638">
    <property type="entry name" value="HLH_DNA-bd_sf"/>
</dbReference>
<accession>A0A834TK91</accession>
<evidence type="ECO:0000256" key="1">
    <source>
        <dbReference type="ARBA" id="ARBA00004123"/>
    </source>
</evidence>
<dbReference type="OrthoDB" id="1886792at2759"/>
<dbReference type="PROSITE" id="PS50888">
    <property type="entry name" value="BHLH"/>
    <property type="match status" value="1"/>
</dbReference>
<sequence length="304" mass="34262">MDVHHQDTTSSLMHINNDCELHDFIDDPNFDQFINLLRGDDNEDSICNFDSDLINGCLADNDQFLSFPNSNPIFECNNAYDPSSTLSSFSCFDGEVKEDDGGGEEEDDSSATTITTNETTTIIKQKPKSDRSKTLISERNRRGRMKEKLYALRSLVPNISKELQEKAKKLKAEVAGLESSLLASENYQGSVETPMKVQHNLINYPICKKIMQMDMFQVEERGFYVKLVSNKGEGVASSLYRALESLTGFNIQNSNLATISDRFQLTFTLNVKGCQPEINLPNLKLWMTGALLNQCFEFTTNFHA</sequence>
<dbReference type="GO" id="GO:0003700">
    <property type="term" value="F:DNA-binding transcription factor activity"/>
    <property type="evidence" value="ECO:0007669"/>
    <property type="project" value="TreeGrafter"/>
</dbReference>
<evidence type="ECO:0000256" key="3">
    <source>
        <dbReference type="ARBA" id="ARBA00023163"/>
    </source>
</evidence>
<feature type="domain" description="BHLH" evidence="6">
    <location>
        <begin position="129"/>
        <end position="185"/>
    </location>
</feature>
<feature type="region of interest" description="Disordered" evidence="5">
    <location>
        <begin position="95"/>
        <end position="117"/>
    </location>
</feature>
<dbReference type="PANTHER" id="PTHR31945">
    <property type="entry name" value="TRANSCRIPTION FACTOR SCREAM2-RELATED"/>
    <property type="match status" value="1"/>
</dbReference>
<dbReference type="GO" id="GO:0043565">
    <property type="term" value="F:sequence-specific DNA binding"/>
    <property type="evidence" value="ECO:0007669"/>
    <property type="project" value="TreeGrafter"/>
</dbReference>
<keyword evidence="4" id="KW-0539">Nucleus</keyword>
<dbReference type="SUPFAM" id="SSF47459">
    <property type="entry name" value="HLH, helix-loop-helix DNA-binding domain"/>
    <property type="match status" value="1"/>
</dbReference>
<dbReference type="InterPro" id="IPR011598">
    <property type="entry name" value="bHLH_dom"/>
</dbReference>
<evidence type="ECO:0000256" key="4">
    <source>
        <dbReference type="ARBA" id="ARBA00023242"/>
    </source>
</evidence>
<dbReference type="InterPro" id="IPR051358">
    <property type="entry name" value="TF_AMS/ICE1/BHLH6-like"/>
</dbReference>
<evidence type="ECO:0000313" key="8">
    <source>
        <dbReference type="Proteomes" id="UP000634136"/>
    </source>
</evidence>
<keyword evidence="8" id="KW-1185">Reference proteome</keyword>